<evidence type="ECO:0000256" key="1">
    <source>
        <dbReference type="ARBA" id="ARBA00004974"/>
    </source>
</evidence>
<dbReference type="EC" id="2.2.1.6" evidence="7"/>
<name>A0A3B0TSA8_9ZZZZ</name>
<dbReference type="GO" id="GO:1990610">
    <property type="term" value="F:acetolactate synthase regulator activity"/>
    <property type="evidence" value="ECO:0007669"/>
    <property type="project" value="InterPro"/>
</dbReference>
<dbReference type="Pfam" id="PF10369">
    <property type="entry name" value="ALS_ss_C"/>
    <property type="match status" value="1"/>
</dbReference>
<accession>A0A3B0TSA8</accession>
<comment type="pathway">
    <text evidence="1">Amino-acid biosynthesis; L-isoleucine biosynthesis; L-isoleucine from 2-oxobutanoate: step 1/4.</text>
</comment>
<reference evidence="7" key="1">
    <citation type="submission" date="2018-06" db="EMBL/GenBank/DDBJ databases">
        <authorList>
            <person name="Zhirakovskaya E."/>
        </authorList>
    </citation>
    <scope>NUCLEOTIDE SEQUENCE</scope>
</reference>
<dbReference type="InterPro" id="IPR045865">
    <property type="entry name" value="ACT-like_dom_sf"/>
</dbReference>
<dbReference type="PANTHER" id="PTHR30239:SF0">
    <property type="entry name" value="ACETOLACTATE SYNTHASE SMALL SUBUNIT 1, CHLOROPLASTIC"/>
    <property type="match status" value="1"/>
</dbReference>
<organism evidence="7">
    <name type="scientific">hydrothermal vent metagenome</name>
    <dbReference type="NCBI Taxonomy" id="652676"/>
    <lineage>
        <taxon>unclassified sequences</taxon>
        <taxon>metagenomes</taxon>
        <taxon>ecological metagenomes</taxon>
    </lineage>
</organism>
<dbReference type="InterPro" id="IPR027271">
    <property type="entry name" value="Acetolactate_synth/TF_NikR_C"/>
</dbReference>
<dbReference type="GO" id="GO:0009099">
    <property type="term" value="P:L-valine biosynthetic process"/>
    <property type="evidence" value="ECO:0007669"/>
    <property type="project" value="UniProtKB-UniPathway"/>
</dbReference>
<dbReference type="InterPro" id="IPR054480">
    <property type="entry name" value="AHAS_small-like_ACT"/>
</dbReference>
<dbReference type="GO" id="GO:0005829">
    <property type="term" value="C:cytosol"/>
    <property type="evidence" value="ECO:0007669"/>
    <property type="project" value="TreeGrafter"/>
</dbReference>
<dbReference type="AlphaFoldDB" id="A0A3B0TSA8"/>
<evidence type="ECO:0000256" key="2">
    <source>
        <dbReference type="ARBA" id="ARBA00005025"/>
    </source>
</evidence>
<keyword evidence="4" id="KW-0028">Amino-acid biosynthesis</keyword>
<gene>
    <name evidence="7" type="ORF">MNBD_BACTEROID03-1058</name>
</gene>
<dbReference type="InterPro" id="IPR039557">
    <property type="entry name" value="AHAS_ACT"/>
</dbReference>
<dbReference type="PROSITE" id="PS51671">
    <property type="entry name" value="ACT"/>
    <property type="match status" value="1"/>
</dbReference>
<sequence>MAEGKLMEKEWFTISVYSENNVGLLNRISGIFLKRHINIESLNVSKSEIDDVSKFTIVVRTTEAWVQNIVGQIEKQIEVIKAFYHTDEETIYQESALFKISSDLLFDERQIQNIIKESDSQIVTVARDFFVLAKSGRRYEIDELYDQLKPYGIMQFVRSGRIAVSKEMMQITALLNGFQEHR</sequence>
<dbReference type="PANTHER" id="PTHR30239">
    <property type="entry name" value="ACETOLACTATE SYNTHASE SMALL SUBUNIT"/>
    <property type="match status" value="1"/>
</dbReference>
<dbReference type="GO" id="GO:0003984">
    <property type="term" value="F:acetolactate synthase activity"/>
    <property type="evidence" value="ECO:0007669"/>
    <property type="project" value="UniProtKB-EC"/>
</dbReference>
<dbReference type="InterPro" id="IPR004789">
    <property type="entry name" value="Acetalactate_synth_ssu"/>
</dbReference>
<evidence type="ECO:0000256" key="3">
    <source>
        <dbReference type="ARBA" id="ARBA00006341"/>
    </source>
</evidence>
<dbReference type="Gene3D" id="3.30.70.260">
    <property type="match status" value="1"/>
</dbReference>
<evidence type="ECO:0000256" key="5">
    <source>
        <dbReference type="ARBA" id="ARBA00023304"/>
    </source>
</evidence>
<dbReference type="UniPathway" id="UPA00049">
    <property type="reaction ID" value="UER00059"/>
</dbReference>
<comment type="pathway">
    <text evidence="2">Amino-acid biosynthesis; L-valine biosynthesis; L-valine from pyruvate: step 1/4.</text>
</comment>
<dbReference type="InterPro" id="IPR002912">
    <property type="entry name" value="ACT_dom"/>
</dbReference>
<dbReference type="InterPro" id="IPR019455">
    <property type="entry name" value="Acetolactate_synth_ssu_C"/>
</dbReference>
<dbReference type="NCBIfam" id="TIGR00119">
    <property type="entry name" value="acolac_sm"/>
    <property type="match status" value="1"/>
</dbReference>
<evidence type="ECO:0000256" key="4">
    <source>
        <dbReference type="ARBA" id="ARBA00022605"/>
    </source>
</evidence>
<evidence type="ECO:0000313" key="7">
    <source>
        <dbReference type="EMBL" id="VAW11514.1"/>
    </source>
</evidence>
<feature type="domain" description="ACT" evidence="6">
    <location>
        <begin position="13"/>
        <end position="93"/>
    </location>
</feature>
<proteinExistence type="inferred from homology"/>
<dbReference type="CDD" id="cd04878">
    <property type="entry name" value="ACT_AHAS"/>
    <property type="match status" value="1"/>
</dbReference>
<evidence type="ECO:0000259" key="6">
    <source>
        <dbReference type="PROSITE" id="PS51671"/>
    </source>
</evidence>
<dbReference type="UniPathway" id="UPA00047">
    <property type="reaction ID" value="UER00055"/>
</dbReference>
<dbReference type="GO" id="GO:0009097">
    <property type="term" value="P:isoleucine biosynthetic process"/>
    <property type="evidence" value="ECO:0007669"/>
    <property type="project" value="UniProtKB-UniPathway"/>
</dbReference>
<dbReference type="EMBL" id="UOEL01000065">
    <property type="protein sequence ID" value="VAW11514.1"/>
    <property type="molecule type" value="Genomic_DNA"/>
</dbReference>
<dbReference type="SUPFAM" id="SSF55021">
    <property type="entry name" value="ACT-like"/>
    <property type="match status" value="2"/>
</dbReference>
<dbReference type="Pfam" id="PF22629">
    <property type="entry name" value="ACT_AHAS_ss"/>
    <property type="match status" value="1"/>
</dbReference>
<keyword evidence="7" id="KW-0808">Transferase</keyword>
<keyword evidence="5" id="KW-0100">Branched-chain amino acid biosynthesis</keyword>
<protein>
    <submittedName>
        <fullName evidence="7">Acetolactate synthase small subunit</fullName>
        <ecNumber evidence="7">2.2.1.6</ecNumber>
    </submittedName>
</protein>
<dbReference type="Gene3D" id="3.30.70.1150">
    <property type="entry name" value="ACT-like. Chain A, domain 2"/>
    <property type="match status" value="1"/>
</dbReference>
<comment type="similarity">
    <text evidence="3">Belongs to the acetolactate synthase small subunit family.</text>
</comment>